<dbReference type="PANTHER" id="PTHR43147">
    <property type="entry name" value="PROTEIN TAS"/>
    <property type="match status" value="1"/>
</dbReference>
<sequence>MGKSGVERIEFTSGYSISRIIKGGWHLAGGHGEIDPDQAIKDMAEFVEAGVTTFDCADIYTGVEELIGGFCKSFPELAKEIQIHTKYVPDYDLLSTIRPEDVERGIDRSLKRLRVERLDLVQFYWWDPDGIPGYVETAETLLKLKQAGKIRHIGLTNFNTRQLKAMVEAGIPVLTNQLQYSPIDRRPEKELVPFCQQKQIMQLCYGSLAGGFFSDFWFKVDE</sequence>
<dbReference type="InterPro" id="IPR036812">
    <property type="entry name" value="NAD(P)_OxRdtase_dom_sf"/>
</dbReference>
<dbReference type="PANTHER" id="PTHR43147:SF2">
    <property type="entry name" value="NADP-DEPENDENT OXIDOREDUCTASE DOMAIN-CONTAINING PROTEIN"/>
    <property type="match status" value="1"/>
</dbReference>
<protein>
    <recommendedName>
        <fullName evidence="1">NADP-dependent oxidoreductase domain-containing protein</fullName>
    </recommendedName>
</protein>
<dbReference type="Pfam" id="PF00248">
    <property type="entry name" value="Aldo_ket_red"/>
    <property type="match status" value="1"/>
</dbReference>
<name>A0A382GWQ2_9ZZZZ</name>
<gene>
    <name evidence="2" type="ORF">METZ01_LOCUS232178</name>
</gene>
<feature type="non-terminal residue" evidence="2">
    <location>
        <position position="222"/>
    </location>
</feature>
<dbReference type="InterPro" id="IPR023210">
    <property type="entry name" value="NADP_OxRdtase_dom"/>
</dbReference>
<dbReference type="EMBL" id="UINC01057783">
    <property type="protein sequence ID" value="SVB79324.1"/>
    <property type="molecule type" value="Genomic_DNA"/>
</dbReference>
<dbReference type="SUPFAM" id="SSF51430">
    <property type="entry name" value="NAD(P)-linked oxidoreductase"/>
    <property type="match status" value="1"/>
</dbReference>
<dbReference type="GO" id="GO:0016491">
    <property type="term" value="F:oxidoreductase activity"/>
    <property type="evidence" value="ECO:0007669"/>
    <property type="project" value="InterPro"/>
</dbReference>
<dbReference type="Gene3D" id="3.20.20.100">
    <property type="entry name" value="NADP-dependent oxidoreductase domain"/>
    <property type="match status" value="1"/>
</dbReference>
<dbReference type="PRINTS" id="PR00069">
    <property type="entry name" value="ALDKETRDTASE"/>
</dbReference>
<evidence type="ECO:0000259" key="1">
    <source>
        <dbReference type="Pfam" id="PF00248"/>
    </source>
</evidence>
<accession>A0A382GWQ2</accession>
<evidence type="ECO:0000313" key="2">
    <source>
        <dbReference type="EMBL" id="SVB79324.1"/>
    </source>
</evidence>
<proteinExistence type="predicted"/>
<reference evidence="2" key="1">
    <citation type="submission" date="2018-05" db="EMBL/GenBank/DDBJ databases">
        <authorList>
            <person name="Lanie J.A."/>
            <person name="Ng W.-L."/>
            <person name="Kazmierczak K.M."/>
            <person name="Andrzejewski T.M."/>
            <person name="Davidsen T.M."/>
            <person name="Wayne K.J."/>
            <person name="Tettelin H."/>
            <person name="Glass J.I."/>
            <person name="Rusch D."/>
            <person name="Podicherti R."/>
            <person name="Tsui H.-C.T."/>
            <person name="Winkler M.E."/>
        </authorList>
    </citation>
    <scope>NUCLEOTIDE SEQUENCE</scope>
</reference>
<feature type="domain" description="NADP-dependent oxidoreductase" evidence="1">
    <location>
        <begin position="19"/>
        <end position="215"/>
    </location>
</feature>
<dbReference type="AlphaFoldDB" id="A0A382GWQ2"/>
<organism evidence="2">
    <name type="scientific">marine metagenome</name>
    <dbReference type="NCBI Taxonomy" id="408172"/>
    <lineage>
        <taxon>unclassified sequences</taxon>
        <taxon>metagenomes</taxon>
        <taxon>ecological metagenomes</taxon>
    </lineage>
</organism>
<dbReference type="InterPro" id="IPR020471">
    <property type="entry name" value="AKR"/>
</dbReference>